<organism evidence="1 2">
    <name type="scientific">Lactuca virosa</name>
    <dbReference type="NCBI Taxonomy" id="75947"/>
    <lineage>
        <taxon>Eukaryota</taxon>
        <taxon>Viridiplantae</taxon>
        <taxon>Streptophyta</taxon>
        <taxon>Embryophyta</taxon>
        <taxon>Tracheophyta</taxon>
        <taxon>Spermatophyta</taxon>
        <taxon>Magnoliopsida</taxon>
        <taxon>eudicotyledons</taxon>
        <taxon>Gunneridae</taxon>
        <taxon>Pentapetalae</taxon>
        <taxon>asterids</taxon>
        <taxon>campanulids</taxon>
        <taxon>Asterales</taxon>
        <taxon>Asteraceae</taxon>
        <taxon>Cichorioideae</taxon>
        <taxon>Cichorieae</taxon>
        <taxon>Lactucinae</taxon>
        <taxon>Lactuca</taxon>
    </lineage>
</organism>
<comment type="caution">
    <text evidence="1">The sequence shown here is derived from an EMBL/GenBank/DDBJ whole genome shotgun (WGS) entry which is preliminary data.</text>
</comment>
<evidence type="ECO:0000313" key="2">
    <source>
        <dbReference type="Proteomes" id="UP001157418"/>
    </source>
</evidence>
<dbReference type="AlphaFoldDB" id="A0AAU9MFE3"/>
<keyword evidence="2" id="KW-1185">Reference proteome</keyword>
<dbReference type="EMBL" id="CAKMRJ010002223">
    <property type="protein sequence ID" value="CAH1425796.1"/>
    <property type="molecule type" value="Genomic_DNA"/>
</dbReference>
<protein>
    <submittedName>
        <fullName evidence="1">Uncharacterized protein</fullName>
    </submittedName>
</protein>
<name>A0AAU9MFE3_9ASTR</name>
<reference evidence="1 2" key="1">
    <citation type="submission" date="2022-01" db="EMBL/GenBank/DDBJ databases">
        <authorList>
            <person name="Xiong W."/>
            <person name="Schranz E."/>
        </authorList>
    </citation>
    <scope>NUCLEOTIDE SEQUENCE [LARGE SCALE GENOMIC DNA]</scope>
</reference>
<dbReference type="Proteomes" id="UP001157418">
    <property type="component" value="Unassembled WGS sequence"/>
</dbReference>
<proteinExistence type="predicted"/>
<accession>A0AAU9MFE3</accession>
<evidence type="ECO:0000313" key="1">
    <source>
        <dbReference type="EMBL" id="CAH1425796.1"/>
    </source>
</evidence>
<sequence>MRDVWEAEAPTTVVDIISESNETWWISYPAPAIPLRREGRGSDVKLSAEERMQNKRLRRVKECYFLKYPIRALYIENKGFVGEFAMMVSAQLTVEVANEVKEGIDLFLG</sequence>
<gene>
    <name evidence="1" type="ORF">LVIROSA_LOCUS12915</name>
</gene>